<proteinExistence type="predicted"/>
<keyword evidence="2" id="KW-0812">Transmembrane</keyword>
<dbReference type="EMBL" id="OZ020107">
    <property type="protein sequence ID" value="CAK9258890.1"/>
    <property type="molecule type" value="Genomic_DNA"/>
</dbReference>
<evidence type="ECO:0000313" key="4">
    <source>
        <dbReference type="Proteomes" id="UP001497444"/>
    </source>
</evidence>
<keyword evidence="2" id="KW-0472">Membrane</keyword>
<evidence type="ECO:0000313" key="3">
    <source>
        <dbReference type="EMBL" id="CAK9258890.1"/>
    </source>
</evidence>
<protein>
    <submittedName>
        <fullName evidence="3">Uncharacterized protein</fullName>
    </submittedName>
</protein>
<name>A0ABP0VWL2_9BRYO</name>
<evidence type="ECO:0000256" key="1">
    <source>
        <dbReference type="SAM" id="MobiDB-lite"/>
    </source>
</evidence>
<feature type="compositionally biased region" description="Low complexity" evidence="1">
    <location>
        <begin position="62"/>
        <end position="78"/>
    </location>
</feature>
<accession>A0ABP0VWL2</accession>
<feature type="compositionally biased region" description="Polar residues" evidence="1">
    <location>
        <begin position="79"/>
        <end position="91"/>
    </location>
</feature>
<organism evidence="3 4">
    <name type="scientific">Sphagnum jensenii</name>
    <dbReference type="NCBI Taxonomy" id="128206"/>
    <lineage>
        <taxon>Eukaryota</taxon>
        <taxon>Viridiplantae</taxon>
        <taxon>Streptophyta</taxon>
        <taxon>Embryophyta</taxon>
        <taxon>Bryophyta</taxon>
        <taxon>Sphagnophytina</taxon>
        <taxon>Sphagnopsida</taxon>
        <taxon>Sphagnales</taxon>
        <taxon>Sphagnaceae</taxon>
        <taxon>Sphagnum</taxon>
    </lineage>
</organism>
<evidence type="ECO:0000256" key="2">
    <source>
        <dbReference type="SAM" id="Phobius"/>
    </source>
</evidence>
<keyword evidence="2" id="KW-1133">Transmembrane helix</keyword>
<feature type="region of interest" description="Disordered" evidence="1">
    <location>
        <begin position="62"/>
        <end position="91"/>
    </location>
</feature>
<gene>
    <name evidence="3" type="ORF">CSSPJE1EN1_LOCUS4368</name>
</gene>
<dbReference type="Proteomes" id="UP001497444">
    <property type="component" value="Chromosome 12"/>
</dbReference>
<reference evidence="3" key="1">
    <citation type="submission" date="2024-02" db="EMBL/GenBank/DDBJ databases">
        <authorList>
            <consortium name="ELIXIR-Norway"/>
            <consortium name="Elixir Norway"/>
        </authorList>
    </citation>
    <scope>NUCLEOTIDE SEQUENCE</scope>
</reference>
<keyword evidence="4" id="KW-1185">Reference proteome</keyword>
<feature type="transmembrane region" description="Helical" evidence="2">
    <location>
        <begin position="33"/>
        <end position="51"/>
    </location>
</feature>
<sequence>MARISFMTADIATPPTSGWQALASNFASDSATLISRLLLLFIFITIAAFGLHLNYMRNRSSVAAPTSSSSTTRPTSATDGTGEQPQEGIQMNNLLDVAAIALNASS</sequence>